<dbReference type="GO" id="GO:0009279">
    <property type="term" value="C:cell outer membrane"/>
    <property type="evidence" value="ECO:0007669"/>
    <property type="project" value="UniProtKB-SubCell"/>
</dbReference>
<keyword evidence="2 11" id="KW-0813">Transport</keyword>
<feature type="region of interest" description="Disordered" evidence="13">
    <location>
        <begin position="22"/>
        <end position="48"/>
    </location>
</feature>
<sequence>MKRSKQIALLGGASLAALASPAVAQEVPTDPAPSAMEDPASDNGAAPAPGEIIVTAQRREQSQQDVPISISVVSSQALEQSNLTTVADIQFLSPGVNYNANFGGGFNIRGVGTQSLLMSAEQSVALVIDDVIQGLPEVSFAGPSYQSLVDIERIEVLKGPQGTLFGKNSSAGVIQIITANPEIGVRSLEGSLSYGTKNELNAESVLNLPIGSTAALRIAGGLQRRDGFVRDLYSGEDRWAYERYSLRGKLLWEPTDDLSILLNGEYRHLTDNANGLWTFRNCGSGFGAFDPCAELEPYGIEAGPENLEVATDGNSYTKQKAYSFSGRIDYDLGNATLTSITAYRDILQPISLDTDATPAAIYSRNENISGGTQFTQELRINGDTGILNYTLGGFYYDARPYQKGMNGGTLGYLPDDSSILLSLNAIGPYSGQGYGSWVKAKIKSYALFGQLEAEVIPGLTLIAGGRYTNDDVRQTIDYFDVPWLCRAAYAFGQSCHGLDLPLSSGEARVKADKFTYKFTAKYDITPAVNVYATYATGYKGPMISHPANQPQLLLRPELSKSYEVGLKAELFARTLAFNLALFKVDYDDFQGQQRVGVAPTFYYTTTNAGGLQTKGVEADLTWRAAPGLTLAGHVAYIPTKFTEFAVQCYDRYTNPATTPGECNYVQPGLPEGTPPQFNAAGYPLTYSPKWTWGASANYETYVGNDLSLDVSASYSHRSSTYGVVADPNSIVPSYGLLNGQVSIGDSDDRWRVALFARNLLDKHFVAGIFRTPLDSGTDNSTPLSTIGYSNIPALDSSRTVGIKFSYSFGE</sequence>
<dbReference type="PANTHER" id="PTHR32552">
    <property type="entry name" value="FERRICHROME IRON RECEPTOR-RELATED"/>
    <property type="match status" value="1"/>
</dbReference>
<reference evidence="17 18" key="1">
    <citation type="submission" date="2018-08" db="EMBL/GenBank/DDBJ databases">
        <title>Altererythrobacter sp.Ery1 and Ery12, the genome sequencing of novel strains in genus Alterythrobacter.</title>
        <authorList>
            <person name="Cheng H."/>
            <person name="Wu Y.-H."/>
            <person name="Fang C."/>
            <person name="Xu X.-W."/>
        </authorList>
    </citation>
    <scope>NUCLEOTIDE SEQUENCE [LARGE SCALE GENOMIC DNA]</scope>
    <source>
        <strain evidence="17 18">Ery1</strain>
    </source>
</reference>
<dbReference type="Gene3D" id="2.40.170.20">
    <property type="entry name" value="TonB-dependent receptor, beta-barrel domain"/>
    <property type="match status" value="1"/>
</dbReference>
<organism evidence="17 18">
    <name type="scientific">Pelagerythrobacter aerophilus</name>
    <dbReference type="NCBI Taxonomy" id="2306995"/>
    <lineage>
        <taxon>Bacteria</taxon>
        <taxon>Pseudomonadati</taxon>
        <taxon>Pseudomonadota</taxon>
        <taxon>Alphaproteobacteria</taxon>
        <taxon>Sphingomonadales</taxon>
        <taxon>Erythrobacteraceae</taxon>
        <taxon>Pelagerythrobacter</taxon>
    </lineage>
</organism>
<evidence type="ECO:0000256" key="7">
    <source>
        <dbReference type="ARBA" id="ARBA00023065"/>
    </source>
</evidence>
<keyword evidence="18" id="KW-1185">Reference proteome</keyword>
<feature type="chain" id="PRO_5019383898" evidence="14">
    <location>
        <begin position="25"/>
        <end position="810"/>
    </location>
</feature>
<keyword evidence="10 11" id="KW-0998">Cell outer membrane</keyword>
<keyword evidence="7" id="KW-0406">Ion transport</keyword>
<keyword evidence="5 11" id="KW-0812">Transmembrane</keyword>
<gene>
    <name evidence="17" type="ORF">D2V04_14825</name>
</gene>
<dbReference type="SUPFAM" id="SSF56935">
    <property type="entry name" value="Porins"/>
    <property type="match status" value="1"/>
</dbReference>
<dbReference type="RefSeq" id="WP_119514496.1">
    <property type="nucleotide sequence ID" value="NZ_QXFK01000019.1"/>
</dbReference>
<name>A0A418NEC2_9SPHN</name>
<dbReference type="InterPro" id="IPR039426">
    <property type="entry name" value="TonB-dep_rcpt-like"/>
</dbReference>
<keyword evidence="3 11" id="KW-1134">Transmembrane beta strand</keyword>
<evidence type="ECO:0000313" key="17">
    <source>
        <dbReference type="EMBL" id="RIV75570.1"/>
    </source>
</evidence>
<evidence type="ECO:0000259" key="15">
    <source>
        <dbReference type="Pfam" id="PF00593"/>
    </source>
</evidence>
<comment type="subcellular location">
    <subcellularLocation>
        <location evidence="1 11">Cell outer membrane</location>
        <topology evidence="1 11">Multi-pass membrane protein</topology>
    </subcellularLocation>
</comment>
<accession>A0A418NEC2</accession>
<dbReference type="InterPro" id="IPR036942">
    <property type="entry name" value="Beta-barrel_TonB_sf"/>
</dbReference>
<evidence type="ECO:0000256" key="13">
    <source>
        <dbReference type="SAM" id="MobiDB-lite"/>
    </source>
</evidence>
<feature type="domain" description="TonB-dependent receptor-like beta-barrel" evidence="15">
    <location>
        <begin position="283"/>
        <end position="759"/>
    </location>
</feature>
<evidence type="ECO:0000256" key="5">
    <source>
        <dbReference type="ARBA" id="ARBA00022692"/>
    </source>
</evidence>
<keyword evidence="14" id="KW-0732">Signal</keyword>
<evidence type="ECO:0000256" key="10">
    <source>
        <dbReference type="ARBA" id="ARBA00023237"/>
    </source>
</evidence>
<dbReference type="Proteomes" id="UP000285092">
    <property type="component" value="Unassembled WGS sequence"/>
</dbReference>
<evidence type="ECO:0000256" key="6">
    <source>
        <dbReference type="ARBA" id="ARBA00023004"/>
    </source>
</evidence>
<dbReference type="InterPro" id="IPR000531">
    <property type="entry name" value="Beta-barrel_TonB"/>
</dbReference>
<dbReference type="GO" id="GO:0006826">
    <property type="term" value="P:iron ion transport"/>
    <property type="evidence" value="ECO:0007669"/>
    <property type="project" value="UniProtKB-KW"/>
</dbReference>
<evidence type="ECO:0000256" key="4">
    <source>
        <dbReference type="ARBA" id="ARBA00022496"/>
    </source>
</evidence>
<proteinExistence type="inferred from homology"/>
<dbReference type="EMBL" id="QXFK01000019">
    <property type="protein sequence ID" value="RIV75570.1"/>
    <property type="molecule type" value="Genomic_DNA"/>
</dbReference>
<evidence type="ECO:0000259" key="16">
    <source>
        <dbReference type="Pfam" id="PF07715"/>
    </source>
</evidence>
<evidence type="ECO:0000313" key="18">
    <source>
        <dbReference type="Proteomes" id="UP000285092"/>
    </source>
</evidence>
<dbReference type="CDD" id="cd01347">
    <property type="entry name" value="ligand_gated_channel"/>
    <property type="match status" value="1"/>
</dbReference>
<keyword evidence="4" id="KW-0410">Iron transport</keyword>
<evidence type="ECO:0000256" key="9">
    <source>
        <dbReference type="ARBA" id="ARBA00023136"/>
    </source>
</evidence>
<dbReference type="PROSITE" id="PS52016">
    <property type="entry name" value="TONB_DEPENDENT_REC_3"/>
    <property type="match status" value="1"/>
</dbReference>
<keyword evidence="8 12" id="KW-0798">TonB box</keyword>
<evidence type="ECO:0000256" key="12">
    <source>
        <dbReference type="RuleBase" id="RU003357"/>
    </source>
</evidence>
<dbReference type="OrthoDB" id="9760333at2"/>
<dbReference type="Pfam" id="PF07715">
    <property type="entry name" value="Plug"/>
    <property type="match status" value="1"/>
</dbReference>
<evidence type="ECO:0000256" key="14">
    <source>
        <dbReference type="SAM" id="SignalP"/>
    </source>
</evidence>
<protein>
    <submittedName>
        <fullName evidence="17">TonB-dependent receptor</fullName>
    </submittedName>
</protein>
<evidence type="ECO:0000256" key="1">
    <source>
        <dbReference type="ARBA" id="ARBA00004571"/>
    </source>
</evidence>
<keyword evidence="6" id="KW-0408">Iron</keyword>
<evidence type="ECO:0000256" key="2">
    <source>
        <dbReference type="ARBA" id="ARBA00022448"/>
    </source>
</evidence>
<feature type="domain" description="TonB-dependent receptor plug" evidence="16">
    <location>
        <begin position="63"/>
        <end position="173"/>
    </location>
</feature>
<dbReference type="Pfam" id="PF00593">
    <property type="entry name" value="TonB_dep_Rec_b-barrel"/>
    <property type="match status" value="1"/>
</dbReference>
<comment type="caution">
    <text evidence="17">The sequence shown here is derived from an EMBL/GenBank/DDBJ whole genome shotgun (WGS) entry which is preliminary data.</text>
</comment>
<dbReference type="AlphaFoldDB" id="A0A418NEC2"/>
<evidence type="ECO:0000256" key="11">
    <source>
        <dbReference type="PROSITE-ProRule" id="PRU01360"/>
    </source>
</evidence>
<feature type="signal peptide" evidence="14">
    <location>
        <begin position="1"/>
        <end position="24"/>
    </location>
</feature>
<evidence type="ECO:0000256" key="8">
    <source>
        <dbReference type="ARBA" id="ARBA00023077"/>
    </source>
</evidence>
<keyword evidence="9 11" id="KW-0472">Membrane</keyword>
<dbReference type="PANTHER" id="PTHR32552:SF81">
    <property type="entry name" value="TONB-DEPENDENT OUTER MEMBRANE RECEPTOR"/>
    <property type="match status" value="1"/>
</dbReference>
<comment type="similarity">
    <text evidence="11 12">Belongs to the TonB-dependent receptor family.</text>
</comment>
<evidence type="ECO:0000256" key="3">
    <source>
        <dbReference type="ARBA" id="ARBA00022452"/>
    </source>
</evidence>
<dbReference type="InterPro" id="IPR012910">
    <property type="entry name" value="Plug_dom"/>
</dbReference>
<keyword evidence="17" id="KW-0675">Receptor</keyword>